<dbReference type="STRING" id="610380.E2BVY1"/>
<evidence type="ECO:0000313" key="2">
    <source>
        <dbReference type="Proteomes" id="UP000008237"/>
    </source>
</evidence>
<organism evidence="2">
    <name type="scientific">Harpegnathos saltator</name>
    <name type="common">Jerdon's jumping ant</name>
    <dbReference type="NCBI Taxonomy" id="610380"/>
    <lineage>
        <taxon>Eukaryota</taxon>
        <taxon>Metazoa</taxon>
        <taxon>Ecdysozoa</taxon>
        <taxon>Arthropoda</taxon>
        <taxon>Hexapoda</taxon>
        <taxon>Insecta</taxon>
        <taxon>Pterygota</taxon>
        <taxon>Neoptera</taxon>
        <taxon>Endopterygota</taxon>
        <taxon>Hymenoptera</taxon>
        <taxon>Apocrita</taxon>
        <taxon>Aculeata</taxon>
        <taxon>Formicoidea</taxon>
        <taxon>Formicidae</taxon>
        <taxon>Ponerinae</taxon>
        <taxon>Ponerini</taxon>
        <taxon>Harpegnathos</taxon>
    </lineage>
</organism>
<feature type="non-terminal residue" evidence="1">
    <location>
        <position position="1"/>
    </location>
</feature>
<dbReference type="InterPro" id="IPR052338">
    <property type="entry name" value="Transposase_5"/>
</dbReference>
<proteinExistence type="predicted"/>
<reference evidence="1 2" key="1">
    <citation type="journal article" date="2010" name="Science">
        <title>Genomic comparison of the ants Camponotus floridanus and Harpegnathos saltator.</title>
        <authorList>
            <person name="Bonasio R."/>
            <person name="Zhang G."/>
            <person name="Ye C."/>
            <person name="Mutti N.S."/>
            <person name="Fang X."/>
            <person name="Qin N."/>
            <person name="Donahue G."/>
            <person name="Yang P."/>
            <person name="Li Q."/>
            <person name="Li C."/>
            <person name="Zhang P."/>
            <person name="Huang Z."/>
            <person name="Berger S.L."/>
            <person name="Reinberg D."/>
            <person name="Wang J."/>
            <person name="Liebig J."/>
        </authorList>
    </citation>
    <scope>NUCLEOTIDE SEQUENCE [LARGE SCALE GENOMIC DNA]</scope>
    <source>
        <strain evidence="1 2">R22 G/1</strain>
    </source>
</reference>
<dbReference type="PANTHER" id="PTHR23022:SF134">
    <property type="entry name" value="TRANSPOSABLE ELEMENT TC1 TRANSPOSASE"/>
    <property type="match status" value="1"/>
</dbReference>
<dbReference type="PANTHER" id="PTHR23022">
    <property type="entry name" value="TRANSPOSABLE ELEMENT-RELATED"/>
    <property type="match status" value="1"/>
</dbReference>
<dbReference type="EMBL" id="GL451071">
    <property type="protein sequence ID" value="EFN80149.1"/>
    <property type="molecule type" value="Genomic_DNA"/>
</dbReference>
<keyword evidence="2" id="KW-1185">Reference proteome</keyword>
<dbReference type="GO" id="GO:0003676">
    <property type="term" value="F:nucleic acid binding"/>
    <property type="evidence" value="ECO:0007669"/>
    <property type="project" value="InterPro"/>
</dbReference>
<evidence type="ECO:0000313" key="1">
    <source>
        <dbReference type="EMBL" id="EFN80149.1"/>
    </source>
</evidence>
<name>E2BVY1_HARSA</name>
<protein>
    <submittedName>
        <fullName evidence="1">Transposable element Tcb1 transposase</fullName>
    </submittedName>
</protein>
<sequence length="136" mass="15960">KKPLISAKSKKARLNFARKFEHWTEVDWRKVLFSDESKFQLFGSDGRKYIRRPTGTRYNSRYQIPTVKHGGGNVMVWGSFSYNGVGPLIEITSTMDAIMYRDILTQHMLPYAIRNMPRGWIFQQDNNFKHSSKLIK</sequence>
<dbReference type="InterPro" id="IPR036397">
    <property type="entry name" value="RNaseH_sf"/>
</dbReference>
<dbReference type="OMA" id="YCEIMAD"/>
<accession>E2BVY1</accession>
<dbReference type="OrthoDB" id="7555448at2759"/>
<dbReference type="InParanoid" id="E2BVY1"/>
<dbReference type="AlphaFoldDB" id="E2BVY1"/>
<gene>
    <name evidence="1" type="ORF">EAI_04513</name>
</gene>
<dbReference type="Proteomes" id="UP000008237">
    <property type="component" value="Unassembled WGS sequence"/>
</dbReference>
<dbReference type="Gene3D" id="3.30.420.10">
    <property type="entry name" value="Ribonuclease H-like superfamily/Ribonuclease H"/>
    <property type="match status" value="1"/>
</dbReference>
<feature type="non-terminal residue" evidence="1">
    <location>
        <position position="136"/>
    </location>
</feature>